<accession>A0A371H2X6</accession>
<dbReference type="EMBL" id="QJKJ01003730">
    <property type="protein sequence ID" value="RDX97149.1"/>
    <property type="molecule type" value="Genomic_DNA"/>
</dbReference>
<evidence type="ECO:0000256" key="1">
    <source>
        <dbReference type="SAM" id="MobiDB-lite"/>
    </source>
</evidence>
<sequence length="92" mass="10315">SNSVAFESTLSRDRVEFVSTETRSEQPYPEQVGILHLASSSDPLYDLDLEIEITLRRLRKVRNIVVSNSSSSNYVSNSNNSISITNDSDSFE</sequence>
<feature type="non-terminal residue" evidence="2">
    <location>
        <position position="1"/>
    </location>
</feature>
<protein>
    <submittedName>
        <fullName evidence="2">Uncharacterized protein</fullName>
    </submittedName>
</protein>
<name>A0A371H2X6_MUCPR</name>
<evidence type="ECO:0000313" key="2">
    <source>
        <dbReference type="EMBL" id="RDX97149.1"/>
    </source>
</evidence>
<proteinExistence type="predicted"/>
<keyword evidence="3" id="KW-1185">Reference proteome</keyword>
<organism evidence="2 3">
    <name type="scientific">Mucuna pruriens</name>
    <name type="common">Velvet bean</name>
    <name type="synonym">Dolichos pruriens</name>
    <dbReference type="NCBI Taxonomy" id="157652"/>
    <lineage>
        <taxon>Eukaryota</taxon>
        <taxon>Viridiplantae</taxon>
        <taxon>Streptophyta</taxon>
        <taxon>Embryophyta</taxon>
        <taxon>Tracheophyta</taxon>
        <taxon>Spermatophyta</taxon>
        <taxon>Magnoliopsida</taxon>
        <taxon>eudicotyledons</taxon>
        <taxon>Gunneridae</taxon>
        <taxon>Pentapetalae</taxon>
        <taxon>rosids</taxon>
        <taxon>fabids</taxon>
        <taxon>Fabales</taxon>
        <taxon>Fabaceae</taxon>
        <taxon>Papilionoideae</taxon>
        <taxon>50 kb inversion clade</taxon>
        <taxon>NPAAA clade</taxon>
        <taxon>indigoferoid/millettioid clade</taxon>
        <taxon>Phaseoleae</taxon>
        <taxon>Mucuna</taxon>
    </lineage>
</organism>
<dbReference type="AlphaFoldDB" id="A0A371H2X6"/>
<comment type="caution">
    <text evidence="2">The sequence shown here is derived from an EMBL/GenBank/DDBJ whole genome shotgun (WGS) entry which is preliminary data.</text>
</comment>
<reference evidence="2" key="1">
    <citation type="submission" date="2018-05" db="EMBL/GenBank/DDBJ databases">
        <title>Draft genome of Mucuna pruriens seed.</title>
        <authorList>
            <person name="Nnadi N.E."/>
            <person name="Vos R."/>
            <person name="Hasami M.H."/>
            <person name="Devisetty U.K."/>
            <person name="Aguiy J.C."/>
        </authorList>
    </citation>
    <scope>NUCLEOTIDE SEQUENCE [LARGE SCALE GENOMIC DNA]</scope>
    <source>
        <strain evidence="2">JCA_2017</strain>
    </source>
</reference>
<gene>
    <name evidence="2" type="ORF">CR513_20117</name>
</gene>
<dbReference type="Proteomes" id="UP000257109">
    <property type="component" value="Unassembled WGS sequence"/>
</dbReference>
<evidence type="ECO:0000313" key="3">
    <source>
        <dbReference type="Proteomes" id="UP000257109"/>
    </source>
</evidence>
<feature type="region of interest" description="Disordered" evidence="1">
    <location>
        <begin position="70"/>
        <end position="92"/>
    </location>
</feature>